<sequence>MAGSSQRQNTLTPFDNRVCGLSHHNEMNVTFVQNGIKTLSARRRGLLLLTYLQRNRQRIALGAHHHSPFANGLRTALHARDLRDIAQT</sequence>
<dbReference type="Proteomes" id="UP000594592">
    <property type="component" value="Chromosome"/>
</dbReference>
<protein>
    <submittedName>
        <fullName evidence="1">Uncharacterized protein</fullName>
    </submittedName>
</protein>
<proteinExistence type="predicted"/>
<dbReference type="AlphaFoldDB" id="A0A7S9E2H2"/>
<name>A0A7S9E2H2_KLEPN</name>
<reference evidence="1 2" key="1">
    <citation type="submission" date="2020-11" db="EMBL/GenBank/DDBJ databases">
        <title>Whole Genome sequence of MDR strain of Klebsiella pneumoniae K219 isolated from sputum.</title>
        <authorList>
            <person name="Aditi B.P."/>
            <person name="Mahalakshmi K."/>
            <person name="Naveen Kumar V."/>
        </authorList>
    </citation>
    <scope>NUCLEOTIDE SEQUENCE [LARGE SCALE GENOMIC DNA]</scope>
    <source>
        <strain evidence="1 2">K219</strain>
    </source>
</reference>
<evidence type="ECO:0000313" key="2">
    <source>
        <dbReference type="Proteomes" id="UP000594592"/>
    </source>
</evidence>
<organism evidence="1 2">
    <name type="scientific">Klebsiella pneumoniae subsp. pneumoniae</name>
    <dbReference type="NCBI Taxonomy" id="72407"/>
    <lineage>
        <taxon>Bacteria</taxon>
        <taxon>Pseudomonadati</taxon>
        <taxon>Pseudomonadota</taxon>
        <taxon>Gammaproteobacteria</taxon>
        <taxon>Enterobacterales</taxon>
        <taxon>Enterobacteriaceae</taxon>
        <taxon>Klebsiella/Raoultella group</taxon>
        <taxon>Klebsiella</taxon>
        <taxon>Klebsiella pneumoniae complex</taxon>
    </lineage>
</organism>
<dbReference type="EMBL" id="CP064820">
    <property type="protein sequence ID" value="QPG07930.1"/>
    <property type="molecule type" value="Genomic_DNA"/>
</dbReference>
<gene>
    <name evidence="1" type="ORF">IUJ34_13350</name>
</gene>
<evidence type="ECO:0000313" key="1">
    <source>
        <dbReference type="EMBL" id="QPG07930.1"/>
    </source>
</evidence>
<accession>A0A7S9E2H2</accession>